<dbReference type="InterPro" id="IPR002433">
    <property type="entry name" value="Orn_de-COase"/>
</dbReference>
<evidence type="ECO:0000256" key="4">
    <source>
        <dbReference type="ARBA" id="ARBA00023239"/>
    </source>
</evidence>
<dbReference type="Gene3D" id="2.40.37.10">
    <property type="entry name" value="Lyase, Ornithine Decarboxylase, Chain A, domain 1"/>
    <property type="match status" value="1"/>
</dbReference>
<dbReference type="PANTHER" id="PTHR11482">
    <property type="entry name" value="ARGININE/DIAMINOPIMELATE/ORNITHINE DECARBOXYLASE"/>
    <property type="match status" value="1"/>
</dbReference>
<dbReference type="Pfam" id="PF02784">
    <property type="entry name" value="Orn_Arg_deC_N"/>
    <property type="match status" value="1"/>
</dbReference>
<keyword evidence="3 8" id="KW-0663">Pyridoxal phosphate</keyword>
<evidence type="ECO:0000256" key="5">
    <source>
        <dbReference type="ARBA" id="ARBA00034115"/>
    </source>
</evidence>
<dbReference type="Proteomes" id="UP000253083">
    <property type="component" value="Unassembled WGS sequence"/>
</dbReference>
<keyword evidence="4" id="KW-0456">Lyase</keyword>
<dbReference type="InterPro" id="IPR000183">
    <property type="entry name" value="Orn/DAP/Arg_de-COase"/>
</dbReference>
<feature type="modified residue" description="N6-(pyridoxal phosphate)lysine" evidence="8">
    <location>
        <position position="66"/>
    </location>
</feature>
<evidence type="ECO:0000256" key="3">
    <source>
        <dbReference type="ARBA" id="ARBA00022898"/>
    </source>
</evidence>
<dbReference type="FunFam" id="3.20.20.10:FF:000008">
    <property type="entry name" value="Ornithine decarboxylase"/>
    <property type="match status" value="1"/>
</dbReference>
<dbReference type="PANTHER" id="PTHR11482:SF6">
    <property type="entry name" value="ORNITHINE DECARBOXYLASE 1-RELATED"/>
    <property type="match status" value="1"/>
</dbReference>
<protein>
    <recommendedName>
        <fullName evidence="6">ornithine decarboxylase</fullName>
        <ecNumber evidence="6">4.1.1.17</ecNumber>
    </recommendedName>
</protein>
<dbReference type="InterPro" id="IPR029066">
    <property type="entry name" value="PLP-binding_barrel"/>
</dbReference>
<dbReference type="EMBL" id="QNRT01000002">
    <property type="protein sequence ID" value="RBP50857.1"/>
    <property type="molecule type" value="Genomic_DNA"/>
</dbReference>
<comment type="similarity">
    <text evidence="2">Belongs to the Orn/Lys/Arg decarboxylase class-II family.</text>
</comment>
<dbReference type="RefSeq" id="WP_113953674.1">
    <property type="nucleotide sequence ID" value="NZ_QNRT01000002.1"/>
</dbReference>
<keyword evidence="11" id="KW-1185">Reference proteome</keyword>
<evidence type="ECO:0000256" key="1">
    <source>
        <dbReference type="ARBA" id="ARBA00001933"/>
    </source>
</evidence>
<sequence length="388" mass="42755">MLPNEKIDQRPLLINAEPDNASAEFYRQQVAIHGSPLLIFNAQVLRNQFKALQSALPEVDLYYAVKAHPDPEIIHVIDQLGGGFDIASAGEMNLLLAHKISGRRTIHTHPIKKDQEIRDALRFGATTFVVDNLHELKKLVPYRSRVGVLLRVSFRSAAAMVDLSKKFGCAPEEVEQLVKDADDLGIHIKGLSFHVGSQCTDASKHVEAIEKCHQLMQEINATANKPLSILDIGGGFPADYELQGIDINAFCAPIRAALAQLPQDWHLIAEPGRYLIAPAVTSVTTVAGKSKRNGYHWYYLDDGIYGSYSGQLFDHAIYPLEVFRDGEHYPSIIAGPTCDSIDVVAENISMPELEIGDLLIGHQMGAYTAATKTRFNSIPDAKLIVIND</sequence>
<dbReference type="EC" id="4.1.1.17" evidence="6"/>
<dbReference type="InterPro" id="IPR022657">
    <property type="entry name" value="De-COase2_CS"/>
</dbReference>
<feature type="active site" description="Proton donor" evidence="8">
    <location>
        <position position="338"/>
    </location>
</feature>
<comment type="caution">
    <text evidence="10">The sequence shown here is derived from an EMBL/GenBank/DDBJ whole genome shotgun (WGS) entry which is preliminary data.</text>
</comment>
<dbReference type="GO" id="GO:0033387">
    <property type="term" value="P:putrescine biosynthetic process from arginine, via ornithine"/>
    <property type="evidence" value="ECO:0007669"/>
    <property type="project" value="TreeGrafter"/>
</dbReference>
<dbReference type="InterPro" id="IPR022653">
    <property type="entry name" value="De-COase2_pyr-phos_BS"/>
</dbReference>
<comment type="cofactor">
    <cofactor evidence="1 8">
        <name>pyridoxal 5'-phosphate</name>
        <dbReference type="ChEBI" id="CHEBI:597326"/>
    </cofactor>
</comment>
<dbReference type="PRINTS" id="PR01182">
    <property type="entry name" value="ORNDCRBXLASE"/>
</dbReference>
<dbReference type="GO" id="GO:0005737">
    <property type="term" value="C:cytoplasm"/>
    <property type="evidence" value="ECO:0007669"/>
    <property type="project" value="TreeGrafter"/>
</dbReference>
<dbReference type="PROSITE" id="PS00879">
    <property type="entry name" value="ODR_DC_2_2"/>
    <property type="match status" value="1"/>
</dbReference>
<dbReference type="InterPro" id="IPR009006">
    <property type="entry name" value="Ala_racemase/Decarboxylase_C"/>
</dbReference>
<evidence type="ECO:0000313" key="10">
    <source>
        <dbReference type="EMBL" id="RBP50857.1"/>
    </source>
</evidence>
<comment type="pathway">
    <text evidence="5">Amine and polyamine biosynthesis; putrescine biosynthesis via L-ornithine pathway; putrescine from L-ornithine: step 1/1.</text>
</comment>
<evidence type="ECO:0000256" key="7">
    <source>
        <dbReference type="ARBA" id="ARBA00049127"/>
    </source>
</evidence>
<dbReference type="PRINTS" id="PR01179">
    <property type="entry name" value="ODADCRBXLASE"/>
</dbReference>
<evidence type="ECO:0000313" key="11">
    <source>
        <dbReference type="Proteomes" id="UP000253083"/>
    </source>
</evidence>
<name>A0A395JLY1_9GAMM</name>
<dbReference type="OrthoDB" id="9802658at2"/>
<dbReference type="InterPro" id="IPR022644">
    <property type="entry name" value="De-COase2_N"/>
</dbReference>
<evidence type="ECO:0000256" key="6">
    <source>
        <dbReference type="ARBA" id="ARBA00034138"/>
    </source>
</evidence>
<dbReference type="Gene3D" id="3.20.20.10">
    <property type="entry name" value="Alanine racemase"/>
    <property type="match status" value="1"/>
</dbReference>
<gene>
    <name evidence="10" type="ORF">DFR28_102273</name>
</gene>
<dbReference type="CDD" id="cd00622">
    <property type="entry name" value="PLPDE_III_ODC"/>
    <property type="match status" value="1"/>
</dbReference>
<evidence type="ECO:0000256" key="2">
    <source>
        <dbReference type="ARBA" id="ARBA00008872"/>
    </source>
</evidence>
<evidence type="ECO:0000259" key="9">
    <source>
        <dbReference type="Pfam" id="PF02784"/>
    </source>
</evidence>
<dbReference type="InParanoid" id="A0A395JLY1"/>
<accession>A0A395JLY1</accession>
<evidence type="ECO:0000256" key="8">
    <source>
        <dbReference type="PIRSR" id="PIRSR600183-50"/>
    </source>
</evidence>
<comment type="catalytic activity">
    <reaction evidence="7">
        <text>L-ornithine + H(+) = putrescine + CO2</text>
        <dbReference type="Rhea" id="RHEA:22964"/>
        <dbReference type="ChEBI" id="CHEBI:15378"/>
        <dbReference type="ChEBI" id="CHEBI:16526"/>
        <dbReference type="ChEBI" id="CHEBI:46911"/>
        <dbReference type="ChEBI" id="CHEBI:326268"/>
        <dbReference type="EC" id="4.1.1.17"/>
    </reaction>
</comment>
<proteinExistence type="inferred from homology"/>
<feature type="domain" description="Orn/DAP/Arg decarboxylase 2 N-terminal" evidence="9">
    <location>
        <begin position="45"/>
        <end position="277"/>
    </location>
</feature>
<dbReference type="SUPFAM" id="SSF51419">
    <property type="entry name" value="PLP-binding barrel"/>
    <property type="match status" value="1"/>
</dbReference>
<reference evidence="10 11" key="1">
    <citation type="submission" date="2018-06" db="EMBL/GenBank/DDBJ databases">
        <title>Genomic Encyclopedia of Type Strains, Phase IV (KMG-IV): sequencing the most valuable type-strain genomes for metagenomic binning, comparative biology and taxonomic classification.</title>
        <authorList>
            <person name="Goeker M."/>
        </authorList>
    </citation>
    <scope>NUCLEOTIDE SEQUENCE [LARGE SCALE GENOMIC DNA]</scope>
    <source>
        <strain evidence="10 11">DSM 24032</strain>
    </source>
</reference>
<dbReference type="SUPFAM" id="SSF50621">
    <property type="entry name" value="Alanine racemase C-terminal domain-like"/>
    <property type="match status" value="1"/>
</dbReference>
<dbReference type="AlphaFoldDB" id="A0A395JLY1"/>
<dbReference type="GO" id="GO:0004586">
    <property type="term" value="F:ornithine decarboxylase activity"/>
    <property type="evidence" value="ECO:0007669"/>
    <property type="project" value="UniProtKB-EC"/>
</dbReference>
<organism evidence="10 11">
    <name type="scientific">Arenicella xantha</name>
    <dbReference type="NCBI Taxonomy" id="644221"/>
    <lineage>
        <taxon>Bacteria</taxon>
        <taxon>Pseudomonadati</taxon>
        <taxon>Pseudomonadota</taxon>
        <taxon>Gammaproteobacteria</taxon>
        <taxon>Arenicellales</taxon>
        <taxon>Arenicellaceae</taxon>
        <taxon>Arenicella</taxon>
    </lineage>
</organism>
<dbReference type="PROSITE" id="PS00878">
    <property type="entry name" value="ODR_DC_2_1"/>
    <property type="match status" value="1"/>
</dbReference>